<keyword evidence="2" id="KW-1185">Reference proteome</keyword>
<organism evidence="1 2">
    <name type="scientific">Hirundo rustica rustica</name>
    <dbReference type="NCBI Taxonomy" id="333673"/>
    <lineage>
        <taxon>Eukaryota</taxon>
        <taxon>Metazoa</taxon>
        <taxon>Chordata</taxon>
        <taxon>Craniata</taxon>
        <taxon>Vertebrata</taxon>
        <taxon>Euteleostomi</taxon>
        <taxon>Archelosauria</taxon>
        <taxon>Archosauria</taxon>
        <taxon>Dinosauria</taxon>
        <taxon>Saurischia</taxon>
        <taxon>Theropoda</taxon>
        <taxon>Coelurosauria</taxon>
        <taxon>Aves</taxon>
        <taxon>Neognathae</taxon>
        <taxon>Neoaves</taxon>
        <taxon>Telluraves</taxon>
        <taxon>Australaves</taxon>
        <taxon>Passeriformes</taxon>
        <taxon>Sylvioidea</taxon>
        <taxon>Hirundinidae</taxon>
        <taxon>Hirundo</taxon>
    </lineage>
</organism>
<reference evidence="1 2" key="1">
    <citation type="submission" date="2018-07" db="EMBL/GenBank/DDBJ databases">
        <title>A high quality draft genome assembly of the barn swallow (H. rustica rustica).</title>
        <authorList>
            <person name="Formenti G."/>
            <person name="Chiara M."/>
            <person name="Poveda L."/>
            <person name="Francoijs K.-J."/>
            <person name="Bonisoli-Alquati A."/>
            <person name="Canova L."/>
            <person name="Gianfranceschi L."/>
            <person name="Horner D.S."/>
            <person name="Saino N."/>
        </authorList>
    </citation>
    <scope>NUCLEOTIDE SEQUENCE [LARGE SCALE GENOMIC DNA]</scope>
    <source>
        <strain evidence="1">Chelidonia</strain>
        <tissue evidence="1">Blood</tissue>
    </source>
</reference>
<dbReference type="STRING" id="333673.A0A3M0KVF6"/>
<sequence length="284" mass="31883">MCRSLVMMILFSQVEVVMERRHVFTEQCLTSVYYDTIMPVARSLCALHLITPTRITVSSPGVPNLGGTWSCWSKARGGHKADKRTGITPLKRQAEKIGALQPGEEKVVWRPHDNLPVSEGAYREAGEGHFVSNCRDGRSNNGNKVKEGKFRLDIRTNFFTVRMLGYQISLPRENVESPALEVFKTMPHLESVSSSGLIRHNRDMELLKQVQWRVTRMTKGLEHICIMRTGCGIGRNTESGPHQCLSVSAERGQRRALLCSALLDGAEQQDKRQWGNERCTGSST</sequence>
<accession>A0A3M0KVF6</accession>
<evidence type="ECO:0000313" key="1">
    <source>
        <dbReference type="EMBL" id="RMC16681.1"/>
    </source>
</evidence>
<protein>
    <submittedName>
        <fullName evidence="1">Uncharacterized protein</fullName>
    </submittedName>
</protein>
<evidence type="ECO:0000313" key="2">
    <source>
        <dbReference type="Proteomes" id="UP000269221"/>
    </source>
</evidence>
<name>A0A3M0KVF6_HIRRU</name>
<dbReference type="Proteomes" id="UP000269221">
    <property type="component" value="Unassembled WGS sequence"/>
</dbReference>
<dbReference type="OrthoDB" id="10607533at2759"/>
<comment type="caution">
    <text evidence="1">The sequence shown here is derived from an EMBL/GenBank/DDBJ whole genome shotgun (WGS) entry which is preliminary data.</text>
</comment>
<dbReference type="EMBL" id="QRBI01000102">
    <property type="protein sequence ID" value="RMC16681.1"/>
    <property type="molecule type" value="Genomic_DNA"/>
</dbReference>
<gene>
    <name evidence="1" type="ORF">DUI87_06620</name>
</gene>
<dbReference type="AlphaFoldDB" id="A0A3M0KVF6"/>
<proteinExistence type="predicted"/>